<gene>
    <name evidence="1" type="ORF">E2C01_089419</name>
</gene>
<keyword evidence="2" id="KW-1185">Reference proteome</keyword>
<dbReference type="EMBL" id="VSRR010097823">
    <property type="protein sequence ID" value="MPC94257.1"/>
    <property type="molecule type" value="Genomic_DNA"/>
</dbReference>
<protein>
    <submittedName>
        <fullName evidence="1">Uncharacterized protein</fullName>
    </submittedName>
</protein>
<comment type="caution">
    <text evidence="1">The sequence shown here is derived from an EMBL/GenBank/DDBJ whole genome shotgun (WGS) entry which is preliminary data.</text>
</comment>
<evidence type="ECO:0000313" key="1">
    <source>
        <dbReference type="EMBL" id="MPC94257.1"/>
    </source>
</evidence>
<organism evidence="1 2">
    <name type="scientific">Portunus trituberculatus</name>
    <name type="common">Swimming crab</name>
    <name type="synonym">Neptunus trituberculatus</name>
    <dbReference type="NCBI Taxonomy" id="210409"/>
    <lineage>
        <taxon>Eukaryota</taxon>
        <taxon>Metazoa</taxon>
        <taxon>Ecdysozoa</taxon>
        <taxon>Arthropoda</taxon>
        <taxon>Crustacea</taxon>
        <taxon>Multicrustacea</taxon>
        <taxon>Malacostraca</taxon>
        <taxon>Eumalacostraca</taxon>
        <taxon>Eucarida</taxon>
        <taxon>Decapoda</taxon>
        <taxon>Pleocyemata</taxon>
        <taxon>Brachyura</taxon>
        <taxon>Eubrachyura</taxon>
        <taxon>Portunoidea</taxon>
        <taxon>Portunidae</taxon>
        <taxon>Portuninae</taxon>
        <taxon>Portunus</taxon>
    </lineage>
</organism>
<dbReference type="AlphaFoldDB" id="A0A5B7JMC0"/>
<accession>A0A5B7JMC0</accession>
<reference evidence="1 2" key="1">
    <citation type="submission" date="2019-05" db="EMBL/GenBank/DDBJ databases">
        <title>Another draft genome of Portunus trituberculatus and its Hox gene families provides insights of decapod evolution.</title>
        <authorList>
            <person name="Jeong J.-H."/>
            <person name="Song I."/>
            <person name="Kim S."/>
            <person name="Choi T."/>
            <person name="Kim D."/>
            <person name="Ryu S."/>
            <person name="Kim W."/>
        </authorList>
    </citation>
    <scope>NUCLEOTIDE SEQUENCE [LARGE SCALE GENOMIC DNA]</scope>
    <source>
        <tissue evidence="1">Muscle</tissue>
    </source>
</reference>
<sequence>MGNTVTLPLPGFEHGTGNWQPCAVVPRAFRSCVPTSRQANE</sequence>
<dbReference type="Proteomes" id="UP000324222">
    <property type="component" value="Unassembled WGS sequence"/>
</dbReference>
<name>A0A5B7JMC0_PORTR</name>
<proteinExistence type="predicted"/>
<evidence type="ECO:0000313" key="2">
    <source>
        <dbReference type="Proteomes" id="UP000324222"/>
    </source>
</evidence>